<dbReference type="InterPro" id="IPR029068">
    <property type="entry name" value="Glyas_Bleomycin-R_OHBP_Dase"/>
</dbReference>
<comment type="caution">
    <text evidence="3">The sequence shown here is derived from an EMBL/GenBank/DDBJ whole genome shotgun (WGS) entry which is preliminary data.</text>
</comment>
<dbReference type="GO" id="GO:0046872">
    <property type="term" value="F:metal ion binding"/>
    <property type="evidence" value="ECO:0007669"/>
    <property type="project" value="UniProtKB-KW"/>
</dbReference>
<proteinExistence type="predicted"/>
<organism evidence="3 4">
    <name type="scientific">Psychrobacillus soli</name>
    <dbReference type="NCBI Taxonomy" id="1543965"/>
    <lineage>
        <taxon>Bacteria</taxon>
        <taxon>Bacillati</taxon>
        <taxon>Bacillota</taxon>
        <taxon>Bacilli</taxon>
        <taxon>Bacillales</taxon>
        <taxon>Bacillaceae</taxon>
        <taxon>Psychrobacillus</taxon>
    </lineage>
</organism>
<dbReference type="InterPro" id="IPR037523">
    <property type="entry name" value="VOC_core"/>
</dbReference>
<keyword evidence="1" id="KW-0479">Metal-binding</keyword>
<dbReference type="Gene3D" id="3.10.180.10">
    <property type="entry name" value="2,3-Dihydroxybiphenyl 1,2-Dioxygenase, domain 1"/>
    <property type="match status" value="2"/>
</dbReference>
<evidence type="ECO:0000313" key="4">
    <source>
        <dbReference type="Proteomes" id="UP000318937"/>
    </source>
</evidence>
<dbReference type="EMBL" id="VDGG01000002">
    <property type="protein sequence ID" value="TQR18615.1"/>
    <property type="molecule type" value="Genomic_DNA"/>
</dbReference>
<dbReference type="OrthoDB" id="9795618at2"/>
<accession>A0A544TMI3</accession>
<dbReference type="PANTHER" id="PTHR43048">
    <property type="entry name" value="METHYLMALONYL-COA EPIMERASE"/>
    <property type="match status" value="1"/>
</dbReference>
<evidence type="ECO:0000313" key="3">
    <source>
        <dbReference type="EMBL" id="TQR18615.1"/>
    </source>
</evidence>
<dbReference type="CDD" id="cd08353">
    <property type="entry name" value="VOC_like"/>
    <property type="match status" value="1"/>
</dbReference>
<dbReference type="PANTHER" id="PTHR43048:SF5">
    <property type="entry name" value="BLR5325 PROTEIN"/>
    <property type="match status" value="1"/>
</dbReference>
<dbReference type="AlphaFoldDB" id="A0A544TMI3"/>
<reference evidence="3 4" key="1">
    <citation type="submission" date="2019-05" db="EMBL/GenBank/DDBJ databases">
        <title>Psychrobacillus vulpis sp. nov., a new species isolated from feces of a red fox that inhabits in The Tablas de Daimiel Natural Park, Albacete, Spain.</title>
        <authorList>
            <person name="Rodriguez M."/>
            <person name="Reina J.C."/>
            <person name="Bejar V."/>
            <person name="Llamas I."/>
        </authorList>
    </citation>
    <scope>NUCLEOTIDE SEQUENCE [LARGE SCALE GENOMIC DNA]</scope>
    <source>
        <strain evidence="3 4">NHI-2</strain>
    </source>
</reference>
<dbReference type="PROSITE" id="PS51819">
    <property type="entry name" value="VOC"/>
    <property type="match status" value="1"/>
</dbReference>
<dbReference type="SUPFAM" id="SSF54593">
    <property type="entry name" value="Glyoxalase/Bleomycin resistance protein/Dihydroxybiphenyl dioxygenase"/>
    <property type="match status" value="1"/>
</dbReference>
<evidence type="ECO:0000259" key="2">
    <source>
        <dbReference type="PROSITE" id="PS51819"/>
    </source>
</evidence>
<dbReference type="InterPro" id="IPR051785">
    <property type="entry name" value="MMCE/EMCE_epimerase"/>
</dbReference>
<protein>
    <submittedName>
        <fullName evidence="3">VOC family protein</fullName>
    </submittedName>
</protein>
<dbReference type="GO" id="GO:0046491">
    <property type="term" value="P:L-methylmalonyl-CoA metabolic process"/>
    <property type="evidence" value="ECO:0007669"/>
    <property type="project" value="TreeGrafter"/>
</dbReference>
<sequence length="162" mass="18078">MKIHRIDHVGIIVNDLPAMKAFFLDFGLEMVGEGKVEGEWVERMKQIIGLQDVKEEIATLQTPDRDANIELVMLRTSDGDANIELVKFHTPSDENGIQHPLANTLGIQHIAFAVEDIEALVTKLTKKGASLIGEIQNYENAYKLCFVRGPEGIILELAEKIK</sequence>
<dbReference type="RefSeq" id="WP_142605137.1">
    <property type="nucleotide sequence ID" value="NZ_VDGG01000002.1"/>
</dbReference>
<keyword evidence="4" id="KW-1185">Reference proteome</keyword>
<feature type="domain" description="VOC" evidence="2">
    <location>
        <begin position="5"/>
        <end position="160"/>
    </location>
</feature>
<dbReference type="InterPro" id="IPR004360">
    <property type="entry name" value="Glyas_Fos-R_dOase_dom"/>
</dbReference>
<dbReference type="Proteomes" id="UP000318937">
    <property type="component" value="Unassembled WGS sequence"/>
</dbReference>
<name>A0A544TMI3_9BACI</name>
<gene>
    <name evidence="3" type="ORF">FG383_01845</name>
</gene>
<dbReference type="GO" id="GO:0004493">
    <property type="term" value="F:methylmalonyl-CoA epimerase activity"/>
    <property type="evidence" value="ECO:0007669"/>
    <property type="project" value="TreeGrafter"/>
</dbReference>
<evidence type="ECO:0000256" key="1">
    <source>
        <dbReference type="ARBA" id="ARBA00022723"/>
    </source>
</evidence>
<dbReference type="Pfam" id="PF00903">
    <property type="entry name" value="Glyoxalase"/>
    <property type="match status" value="1"/>
</dbReference>